<protein>
    <submittedName>
        <fullName evidence="1">Putative metal-binding protein</fullName>
    </submittedName>
</protein>
<proteinExistence type="predicted"/>
<evidence type="ECO:0000313" key="1">
    <source>
        <dbReference type="EMBL" id="AHF25157.1"/>
    </source>
</evidence>
<dbReference type="InterPro" id="IPR019271">
    <property type="entry name" value="DUF2284_metal-binding"/>
</dbReference>
<accession>W0FQP8</accession>
<reference evidence="1" key="1">
    <citation type="journal article" date="2013" name="PLoS ONE">
        <title>Metagenomic insights into the carbohydrate-active enzymes carried by the microorganisms adhering to solid digesta in the rumen of cows.</title>
        <authorList>
            <person name="Wang L."/>
            <person name="Hatem A."/>
            <person name="Catalyurek U.V."/>
            <person name="Morrison M."/>
            <person name="Yu Z."/>
        </authorList>
    </citation>
    <scope>NUCLEOTIDE SEQUENCE</scope>
</reference>
<name>W0FQP8_9BACT</name>
<dbReference type="Pfam" id="PF10050">
    <property type="entry name" value="DUF2284"/>
    <property type="match status" value="1"/>
</dbReference>
<dbReference type="AlphaFoldDB" id="W0FQP8"/>
<dbReference type="EMBL" id="KC246821">
    <property type="protein sequence ID" value="AHF25157.1"/>
    <property type="molecule type" value="Genomic_DNA"/>
</dbReference>
<sequence>MNIDEFARELGFDHVAMIGVDDVVTSPELALSCNPRSCRKYGSCWTCPPGVGTYNGILPDITSRNAGVLVQTVREGVDHYGDWDLIEEALSLHNARLDRLAGAMRAELADVIEFSTGGCDLCSPCSYPDAPCIKPGLRRESLSAHGVAVGATCERAGLDYSFETGCVRFVGMVLYSS</sequence>
<organism evidence="1">
    <name type="scientific">uncultured bacterium Contig1772</name>
    <dbReference type="NCBI Taxonomy" id="1393512"/>
    <lineage>
        <taxon>Bacteria</taxon>
        <taxon>environmental samples</taxon>
    </lineage>
</organism>